<sequence length="159" mass="18125">MSGDETNNAIFLLCSKIVHYSTIATVISPNLTELSPESMLFNQNNARTYLRNLANQFHPTTIIQPNINNELERYLVIPIDENFLSIMAYDFLTIQASSVLCEEVFLIAGLTILKVHNRLDPKTAQAILCLKSWITEQIGENMKNINIEDIDIDNEMDYE</sequence>
<evidence type="ECO:0000313" key="1">
    <source>
        <dbReference type="EMBL" id="CAG8508467.1"/>
    </source>
</evidence>
<gene>
    <name evidence="1" type="ORF">SPELUC_LOCUS3360</name>
</gene>
<dbReference type="Proteomes" id="UP000789366">
    <property type="component" value="Unassembled WGS sequence"/>
</dbReference>
<protein>
    <submittedName>
        <fullName evidence="1">14690_t:CDS:1</fullName>
    </submittedName>
</protein>
<organism evidence="1 2">
    <name type="scientific">Cetraspora pellucida</name>
    <dbReference type="NCBI Taxonomy" id="1433469"/>
    <lineage>
        <taxon>Eukaryota</taxon>
        <taxon>Fungi</taxon>
        <taxon>Fungi incertae sedis</taxon>
        <taxon>Mucoromycota</taxon>
        <taxon>Glomeromycotina</taxon>
        <taxon>Glomeromycetes</taxon>
        <taxon>Diversisporales</taxon>
        <taxon>Gigasporaceae</taxon>
        <taxon>Cetraspora</taxon>
    </lineage>
</organism>
<evidence type="ECO:0000313" key="2">
    <source>
        <dbReference type="Proteomes" id="UP000789366"/>
    </source>
</evidence>
<proteinExistence type="predicted"/>
<comment type="caution">
    <text evidence="1">The sequence shown here is derived from an EMBL/GenBank/DDBJ whole genome shotgun (WGS) entry which is preliminary data.</text>
</comment>
<name>A0ACA9L3P4_9GLOM</name>
<reference evidence="1" key="1">
    <citation type="submission" date="2021-06" db="EMBL/GenBank/DDBJ databases">
        <authorList>
            <person name="Kallberg Y."/>
            <person name="Tangrot J."/>
            <person name="Rosling A."/>
        </authorList>
    </citation>
    <scope>NUCLEOTIDE SEQUENCE</scope>
    <source>
        <strain evidence="1">28 12/20/2015</strain>
    </source>
</reference>
<accession>A0ACA9L3P4</accession>
<dbReference type="EMBL" id="CAJVPW010002538">
    <property type="protein sequence ID" value="CAG8508467.1"/>
    <property type="molecule type" value="Genomic_DNA"/>
</dbReference>
<keyword evidence="2" id="KW-1185">Reference proteome</keyword>